<sequence>MEVKIGKFFESVADFITGTDQIPWCDRDIVAVSVLREIVMNLVNNSHGVVEAQMVKRNPQPLEFILYLEEEALLLQLWDWLLADLLQLWHEGN</sequence>
<proteinExistence type="predicted"/>
<dbReference type="AlphaFoldDB" id="A0A067KIP4"/>
<reference evidence="1 2" key="1">
    <citation type="journal article" date="2014" name="PLoS ONE">
        <title>Global Analysis of Gene Expression Profiles in Physic Nut (Jatropha curcas L.) Seedlings Exposed to Salt Stress.</title>
        <authorList>
            <person name="Zhang L."/>
            <person name="Zhang C."/>
            <person name="Wu P."/>
            <person name="Chen Y."/>
            <person name="Li M."/>
            <person name="Jiang H."/>
            <person name="Wu G."/>
        </authorList>
    </citation>
    <scope>NUCLEOTIDE SEQUENCE [LARGE SCALE GENOMIC DNA]</scope>
    <source>
        <strain evidence="2">cv. GZQX0401</strain>
        <tissue evidence="1">Young leaves</tissue>
    </source>
</reference>
<dbReference type="OrthoDB" id="1827914at2759"/>
<organism evidence="1 2">
    <name type="scientific">Jatropha curcas</name>
    <name type="common">Barbados nut</name>
    <dbReference type="NCBI Taxonomy" id="180498"/>
    <lineage>
        <taxon>Eukaryota</taxon>
        <taxon>Viridiplantae</taxon>
        <taxon>Streptophyta</taxon>
        <taxon>Embryophyta</taxon>
        <taxon>Tracheophyta</taxon>
        <taxon>Spermatophyta</taxon>
        <taxon>Magnoliopsida</taxon>
        <taxon>eudicotyledons</taxon>
        <taxon>Gunneridae</taxon>
        <taxon>Pentapetalae</taxon>
        <taxon>rosids</taxon>
        <taxon>fabids</taxon>
        <taxon>Malpighiales</taxon>
        <taxon>Euphorbiaceae</taxon>
        <taxon>Crotonoideae</taxon>
        <taxon>Jatropheae</taxon>
        <taxon>Jatropha</taxon>
    </lineage>
</organism>
<protein>
    <submittedName>
        <fullName evidence="1">Uncharacterized protein</fullName>
    </submittedName>
</protein>
<name>A0A067KIP4_JATCU</name>
<dbReference type="Proteomes" id="UP000027138">
    <property type="component" value="Unassembled WGS sequence"/>
</dbReference>
<dbReference type="STRING" id="180498.A0A067KIP4"/>
<evidence type="ECO:0000313" key="1">
    <source>
        <dbReference type="EMBL" id="KDP35992.1"/>
    </source>
</evidence>
<accession>A0A067KIP4</accession>
<evidence type="ECO:0000313" key="2">
    <source>
        <dbReference type="Proteomes" id="UP000027138"/>
    </source>
</evidence>
<keyword evidence="2" id="KW-1185">Reference proteome</keyword>
<dbReference type="EMBL" id="KK914461">
    <property type="protein sequence ID" value="KDP35992.1"/>
    <property type="molecule type" value="Genomic_DNA"/>
</dbReference>
<gene>
    <name evidence="1" type="ORF">JCGZ_08387</name>
</gene>